<feature type="transmembrane region" description="Helical" evidence="8">
    <location>
        <begin position="416"/>
        <end position="438"/>
    </location>
</feature>
<dbReference type="PANTHER" id="PTHR12308">
    <property type="entry name" value="ANOCTAMIN"/>
    <property type="match status" value="1"/>
</dbReference>
<dbReference type="AlphaFoldDB" id="A0A2A6CXK3"/>
<proteinExistence type="inferred from homology"/>
<feature type="region of interest" description="Disordered" evidence="9">
    <location>
        <begin position="103"/>
        <end position="125"/>
    </location>
</feature>
<evidence type="ECO:0000256" key="1">
    <source>
        <dbReference type="ARBA" id="ARBA00004651"/>
    </source>
</evidence>
<dbReference type="GO" id="GO:0005886">
    <property type="term" value="C:plasma membrane"/>
    <property type="evidence" value="ECO:0000318"/>
    <property type="project" value="GO_Central"/>
</dbReference>
<evidence type="ECO:0000256" key="4">
    <source>
        <dbReference type="ARBA" id="ARBA00022692"/>
    </source>
</evidence>
<protein>
    <recommendedName>
        <fullName evidence="8">Anoctamin</fullName>
    </recommendedName>
</protein>
<feature type="transmembrane region" description="Helical" evidence="8">
    <location>
        <begin position="497"/>
        <end position="521"/>
    </location>
</feature>
<comment type="caution">
    <text evidence="8">Lacks conserved residue(s) required for the propagation of feature annotation.</text>
</comment>
<feature type="domain" description="Anoctamin dimerisation" evidence="11">
    <location>
        <begin position="95"/>
        <end position="332"/>
    </location>
</feature>
<dbReference type="InterPro" id="IPR049452">
    <property type="entry name" value="Anoctamin_TM"/>
</dbReference>
<evidence type="ECO:0000259" key="10">
    <source>
        <dbReference type="Pfam" id="PF04547"/>
    </source>
</evidence>
<feature type="region of interest" description="Disordered" evidence="9">
    <location>
        <begin position="943"/>
        <end position="984"/>
    </location>
</feature>
<comment type="similarity">
    <text evidence="2 8">Belongs to the anoctamin family.</text>
</comment>
<dbReference type="EnsemblMetazoa" id="PPA22368.1">
    <property type="protein sequence ID" value="PPA22368.1"/>
    <property type="gene ID" value="WBGene00111922"/>
</dbReference>
<evidence type="ECO:0000256" key="2">
    <source>
        <dbReference type="ARBA" id="ARBA00009671"/>
    </source>
</evidence>
<feature type="transmembrane region" description="Helical" evidence="8">
    <location>
        <begin position="763"/>
        <end position="782"/>
    </location>
</feature>
<accession>A0A8R1UDZ0</accession>
<dbReference type="Proteomes" id="UP000005239">
    <property type="component" value="Unassembled WGS sequence"/>
</dbReference>
<feature type="compositionally biased region" description="Acidic residues" evidence="9">
    <location>
        <begin position="103"/>
        <end position="116"/>
    </location>
</feature>
<keyword evidence="13" id="KW-1185">Reference proteome</keyword>
<keyword evidence="6 8" id="KW-0472">Membrane</keyword>
<dbReference type="GO" id="GO:1902476">
    <property type="term" value="P:chloride transmembrane transport"/>
    <property type="evidence" value="ECO:0000318"/>
    <property type="project" value="GO_Central"/>
</dbReference>
<dbReference type="GO" id="GO:0005254">
    <property type="term" value="F:chloride channel activity"/>
    <property type="evidence" value="ECO:0000318"/>
    <property type="project" value="GO_Central"/>
</dbReference>
<evidence type="ECO:0000313" key="13">
    <source>
        <dbReference type="Proteomes" id="UP000005239"/>
    </source>
</evidence>
<dbReference type="OrthoDB" id="296386at2759"/>
<feature type="domain" description="Anoctamin transmembrane" evidence="10">
    <location>
        <begin position="335"/>
        <end position="767"/>
    </location>
</feature>
<evidence type="ECO:0000256" key="5">
    <source>
        <dbReference type="ARBA" id="ARBA00022989"/>
    </source>
</evidence>
<accession>A0A2A6CXK3</accession>
<evidence type="ECO:0000313" key="12">
    <source>
        <dbReference type="EnsemblMetazoa" id="PPA22368.1"/>
    </source>
</evidence>
<feature type="transmembrane region" description="Helical" evidence="8">
    <location>
        <begin position="590"/>
        <end position="611"/>
    </location>
</feature>
<feature type="transmembrane region" description="Helical" evidence="8">
    <location>
        <begin position="729"/>
        <end position="751"/>
    </location>
</feature>
<sequence>MSSQEVALGSVVQPLKRDSTLADYINDKKVRQMAELMARQDSWHNAMRASESGRPLLMNGSRTIDTDEFEAIEMRGLDDPINKTLENLDRSMQVTIDYVLAYEEEDEKPSPDGEETDAQKRAGRRRHFEENLRKMGLELTEVATDPTVGRTHYILVHAPFSVLERQAQLLNVKLPVKKCDVESSGRALMPGCLDRCLDKMRFLDFDDDLKEQLEEPDYYSAIYSAENRQKFVLWDKPEYMFPSSERSRLVYDLLVRARYRKASTDLNDGEKHRVGIERLVGNGTYTGAYPLHQQLRSRAEMESDTNTAGRNQRELLYTCWASWRNVGKYQPLDLIKRYFGSKIGLYFAWLGYYTKTLYPAAFIGLCCFFFGWTQFGDDDVSTDVCHANRTYQCPLCTGYCSVEPLSKSCFKAQVTYLFDNAATVVFAALMSVWASLFLEGWKRYHAEVAWKWGLLDFAVEEDLVRPEFQYRVNTTKYNPITKKLEPYLTSKKKCFNFIASGVTVLFFIFLVMGVVFGIVVYRSIMMGLMQQREYESNTSFYVVNITAAILNLIVILIMNYVYYFLALILTRWECPRTQNDFDNSFTIKVFLFQFVNYYSSLFYVAFFKGLLSQLPTFQYMHKGEWKTGGALTINGTQLDSCDAVGCFDELVIQLAIIMCGRQFFSGFVELGYPFIMKLFRQWQFLVPASKRERNAKEEKLGEIGAKRWEEDYFLSPTYEQWLFDEYLEMVIQFGFITLFVAAFPLAPLFALVNNIMEIRMDAYKFLAFVIAFTSDFVPRTYYKLTHEGSLHGYLEWSLSHFEAAKTKSANMDLARSVTDCRFRGFRQVPCTLWDAAPTADFAGINKTLYPRGCEESSAYSYSDDFWKVFVMRLAFIVVFEHVVFLIKTIVDYLIPDVPTKIFVQQQREKYLLRKAALEDINSRQGSIREGHRRKCDRSSFLLTPPFLRRGASEPPAPTQRSPPPAPRCRPPPNKRISAYIDEER</sequence>
<comment type="subcellular location">
    <subcellularLocation>
        <location evidence="1">Cell membrane</location>
        <topology evidence="1">Multi-pass membrane protein</topology>
    </subcellularLocation>
    <subcellularLocation>
        <location evidence="8">Membrane</location>
        <topology evidence="8">Multi-pass membrane protein</topology>
    </subcellularLocation>
</comment>
<evidence type="ECO:0000256" key="8">
    <source>
        <dbReference type="RuleBase" id="RU280814"/>
    </source>
</evidence>
<keyword evidence="5 8" id="KW-1133">Transmembrane helix</keyword>
<reference evidence="13" key="1">
    <citation type="journal article" date="2008" name="Nat. Genet.">
        <title>The Pristionchus pacificus genome provides a unique perspective on nematode lifestyle and parasitism.</title>
        <authorList>
            <person name="Dieterich C."/>
            <person name="Clifton S.W."/>
            <person name="Schuster L.N."/>
            <person name="Chinwalla A."/>
            <person name="Delehaunty K."/>
            <person name="Dinkelacker I."/>
            <person name="Fulton L."/>
            <person name="Fulton R."/>
            <person name="Godfrey J."/>
            <person name="Minx P."/>
            <person name="Mitreva M."/>
            <person name="Roeseler W."/>
            <person name="Tian H."/>
            <person name="Witte H."/>
            <person name="Yang S.P."/>
            <person name="Wilson R.K."/>
            <person name="Sommer R.J."/>
        </authorList>
    </citation>
    <scope>NUCLEOTIDE SEQUENCE [LARGE SCALE GENOMIC DNA]</scope>
    <source>
        <strain evidence="13">PS312</strain>
    </source>
</reference>
<keyword evidence="4 8" id="KW-0812">Transmembrane</keyword>
<evidence type="ECO:0000259" key="11">
    <source>
        <dbReference type="Pfam" id="PF16178"/>
    </source>
</evidence>
<evidence type="ECO:0000256" key="3">
    <source>
        <dbReference type="ARBA" id="ARBA00022475"/>
    </source>
</evidence>
<name>A0A2A6CXK3_PRIPA</name>
<dbReference type="InterPro" id="IPR007632">
    <property type="entry name" value="Anoctamin"/>
</dbReference>
<keyword evidence="7" id="KW-0325">Glycoprotein</keyword>
<gene>
    <name evidence="12" type="primary">WBGene00111922</name>
</gene>
<organism evidence="12 13">
    <name type="scientific">Pristionchus pacificus</name>
    <name type="common">Parasitic nematode worm</name>
    <dbReference type="NCBI Taxonomy" id="54126"/>
    <lineage>
        <taxon>Eukaryota</taxon>
        <taxon>Metazoa</taxon>
        <taxon>Ecdysozoa</taxon>
        <taxon>Nematoda</taxon>
        <taxon>Chromadorea</taxon>
        <taxon>Rhabditida</taxon>
        <taxon>Rhabditina</taxon>
        <taxon>Diplogasteromorpha</taxon>
        <taxon>Diplogasteroidea</taxon>
        <taxon>Neodiplogasteridae</taxon>
        <taxon>Pristionchus</taxon>
    </lineage>
</organism>
<evidence type="ECO:0000256" key="6">
    <source>
        <dbReference type="ARBA" id="ARBA00023136"/>
    </source>
</evidence>
<dbReference type="Pfam" id="PF04547">
    <property type="entry name" value="Anoctamin"/>
    <property type="match status" value="1"/>
</dbReference>
<dbReference type="Pfam" id="PF16178">
    <property type="entry name" value="Anoct_dimer"/>
    <property type="match status" value="1"/>
</dbReference>
<dbReference type="InterPro" id="IPR032394">
    <property type="entry name" value="Anoct_dimer"/>
</dbReference>
<feature type="transmembrane region" description="Helical" evidence="8">
    <location>
        <begin position="869"/>
        <end position="890"/>
    </location>
</feature>
<evidence type="ECO:0000256" key="7">
    <source>
        <dbReference type="ARBA" id="ARBA00023180"/>
    </source>
</evidence>
<keyword evidence="3" id="KW-1003">Cell membrane</keyword>
<dbReference type="PANTHER" id="PTHR12308:SF84">
    <property type="entry name" value="ANOCTAMIN"/>
    <property type="match status" value="1"/>
</dbReference>
<feature type="transmembrane region" description="Helical" evidence="8">
    <location>
        <begin position="541"/>
        <end position="569"/>
    </location>
</feature>
<reference evidence="12" key="2">
    <citation type="submission" date="2022-06" db="UniProtKB">
        <authorList>
            <consortium name="EnsemblMetazoa"/>
        </authorList>
    </citation>
    <scope>IDENTIFICATION</scope>
    <source>
        <strain evidence="12">PS312</strain>
    </source>
</reference>
<dbReference type="GO" id="GO:0046983">
    <property type="term" value="F:protein dimerization activity"/>
    <property type="evidence" value="ECO:0007669"/>
    <property type="project" value="InterPro"/>
</dbReference>
<feature type="compositionally biased region" description="Pro residues" evidence="9">
    <location>
        <begin position="954"/>
        <end position="973"/>
    </location>
</feature>
<evidence type="ECO:0000256" key="9">
    <source>
        <dbReference type="SAM" id="MobiDB-lite"/>
    </source>
</evidence>